<name>A0A2G1QRG1_9HYPH</name>
<evidence type="ECO:0000256" key="8">
    <source>
        <dbReference type="SAM" id="Phobius"/>
    </source>
</evidence>
<keyword evidence="8" id="KW-1133">Transmembrane helix</keyword>
<comment type="caution">
    <text evidence="10">The sequence shown here is derived from an EMBL/GenBank/DDBJ whole genome shotgun (WGS) entry which is preliminary data.</text>
</comment>
<dbReference type="SUPFAM" id="SSF51261">
    <property type="entry name" value="Duplicated hybrid motif"/>
    <property type="match status" value="1"/>
</dbReference>
<evidence type="ECO:0000256" key="6">
    <source>
        <dbReference type="ARBA" id="ARBA00023049"/>
    </source>
</evidence>
<evidence type="ECO:0000313" key="10">
    <source>
        <dbReference type="EMBL" id="PHP68071.1"/>
    </source>
</evidence>
<evidence type="ECO:0000256" key="5">
    <source>
        <dbReference type="ARBA" id="ARBA00022833"/>
    </source>
</evidence>
<keyword evidence="11" id="KW-1185">Reference proteome</keyword>
<dbReference type="CDD" id="cd12797">
    <property type="entry name" value="M23_peptidase"/>
    <property type="match status" value="1"/>
</dbReference>
<dbReference type="PANTHER" id="PTHR21666">
    <property type="entry name" value="PEPTIDASE-RELATED"/>
    <property type="match status" value="1"/>
</dbReference>
<dbReference type="Proteomes" id="UP000221168">
    <property type="component" value="Unassembled WGS sequence"/>
</dbReference>
<organism evidence="10 11">
    <name type="scientific">Zhengella mangrovi</name>
    <dbReference type="NCBI Taxonomy" id="1982044"/>
    <lineage>
        <taxon>Bacteria</taxon>
        <taxon>Pseudomonadati</taxon>
        <taxon>Pseudomonadota</taxon>
        <taxon>Alphaproteobacteria</taxon>
        <taxon>Hyphomicrobiales</taxon>
        <taxon>Notoacmeibacteraceae</taxon>
        <taxon>Zhengella</taxon>
    </lineage>
</organism>
<keyword evidence="4" id="KW-0378">Hydrolase</keyword>
<gene>
    <name evidence="10" type="ORF">CSC94_05260</name>
</gene>
<dbReference type="InterPro" id="IPR050570">
    <property type="entry name" value="Cell_wall_metabolism_enzyme"/>
</dbReference>
<evidence type="ECO:0000259" key="9">
    <source>
        <dbReference type="Pfam" id="PF01551"/>
    </source>
</evidence>
<dbReference type="GO" id="GO:0046872">
    <property type="term" value="F:metal ion binding"/>
    <property type="evidence" value="ECO:0007669"/>
    <property type="project" value="UniProtKB-KW"/>
</dbReference>
<dbReference type="OrthoDB" id="9805070at2"/>
<dbReference type="RefSeq" id="WP_099304508.1">
    <property type="nucleotide sequence ID" value="NZ_PDVP01000002.1"/>
</dbReference>
<keyword evidence="3" id="KW-0479">Metal-binding</keyword>
<sequence>MTTDNRQNPVFGKRKEPHTVIIARGNEVRHFTIRPWLAATLGSLVAAVSLGYLVATAYLVFRDDLLNGAIAQQARLQQSYEDRISQLRTQVDRITSRQLLDQQLMENKVAELIQRQESLASRHGRLGPLLDRAKLDGLSTGSVPAPAQRPGEKQAEAATTTDGKTGRLSLSDGVKARWAAASILEPATVASSESAADRADRLFVDINRSLRAIESEQISRVSNLTAKANQAGDTIADALDKAGLKGVDEGYGREGVGGPLLPVSKATAFEAHVDELDGALDRLDKLKAKVRVYPLANPVPGKKVSSRFGYRRDPILGTKALHAGLDFRAPLGTPIRCTGDGVVVRAGWAGGYGRMVEVRHSGGYITRYGHMKKILVSKGDKVRRGTILGKSGSSGRSTGPHLHYEVRKDGHPLNPVRYLAAGKTISGAL</sequence>
<keyword evidence="5" id="KW-0862">Zinc</keyword>
<dbReference type="PANTHER" id="PTHR21666:SF288">
    <property type="entry name" value="CELL DIVISION PROTEIN YTFB"/>
    <property type="match status" value="1"/>
</dbReference>
<evidence type="ECO:0000256" key="7">
    <source>
        <dbReference type="SAM" id="MobiDB-lite"/>
    </source>
</evidence>
<dbReference type="GO" id="GO:0004222">
    <property type="term" value="F:metalloendopeptidase activity"/>
    <property type="evidence" value="ECO:0007669"/>
    <property type="project" value="TreeGrafter"/>
</dbReference>
<dbReference type="GO" id="GO:0006508">
    <property type="term" value="P:proteolysis"/>
    <property type="evidence" value="ECO:0007669"/>
    <property type="project" value="UniProtKB-KW"/>
</dbReference>
<proteinExistence type="predicted"/>
<evidence type="ECO:0000256" key="2">
    <source>
        <dbReference type="ARBA" id="ARBA00022670"/>
    </source>
</evidence>
<dbReference type="InterPro" id="IPR016047">
    <property type="entry name" value="M23ase_b-sheet_dom"/>
</dbReference>
<comment type="cofactor">
    <cofactor evidence="1">
        <name>Zn(2+)</name>
        <dbReference type="ChEBI" id="CHEBI:29105"/>
    </cofactor>
</comment>
<keyword evidence="6" id="KW-0482">Metalloprotease</keyword>
<keyword evidence="2" id="KW-0645">Protease</keyword>
<keyword evidence="8" id="KW-0812">Transmembrane</keyword>
<dbReference type="Pfam" id="PF01551">
    <property type="entry name" value="Peptidase_M23"/>
    <property type="match status" value="1"/>
</dbReference>
<dbReference type="Gene3D" id="2.70.70.10">
    <property type="entry name" value="Glucose Permease (Domain IIA)"/>
    <property type="match status" value="1"/>
</dbReference>
<evidence type="ECO:0000313" key="11">
    <source>
        <dbReference type="Proteomes" id="UP000221168"/>
    </source>
</evidence>
<dbReference type="FunFam" id="2.70.70.10:FF:000006">
    <property type="entry name" value="M23 family peptidase"/>
    <property type="match status" value="1"/>
</dbReference>
<feature type="region of interest" description="Disordered" evidence="7">
    <location>
        <begin position="139"/>
        <end position="168"/>
    </location>
</feature>
<reference evidence="10 11" key="1">
    <citation type="submission" date="2017-10" db="EMBL/GenBank/DDBJ databases">
        <title>Sedimentibacterium mangrovi gen. nov., sp. nov., a novel member of family Phyllobacteriacea isolated from mangrove sediment.</title>
        <authorList>
            <person name="Liao H."/>
            <person name="Tian Y."/>
        </authorList>
    </citation>
    <scope>NUCLEOTIDE SEQUENCE [LARGE SCALE GENOMIC DNA]</scope>
    <source>
        <strain evidence="10 11">X9-2-2</strain>
    </source>
</reference>
<evidence type="ECO:0000256" key="3">
    <source>
        <dbReference type="ARBA" id="ARBA00022723"/>
    </source>
</evidence>
<accession>A0A2G1QRG1</accession>
<keyword evidence="8" id="KW-0472">Membrane</keyword>
<protein>
    <submittedName>
        <fullName evidence="10">Peptidase</fullName>
    </submittedName>
</protein>
<feature type="domain" description="M23ase beta-sheet core" evidence="9">
    <location>
        <begin position="321"/>
        <end position="415"/>
    </location>
</feature>
<evidence type="ECO:0000256" key="1">
    <source>
        <dbReference type="ARBA" id="ARBA00001947"/>
    </source>
</evidence>
<evidence type="ECO:0000256" key="4">
    <source>
        <dbReference type="ARBA" id="ARBA00022801"/>
    </source>
</evidence>
<dbReference type="AlphaFoldDB" id="A0A2G1QRG1"/>
<dbReference type="EMBL" id="PDVP01000002">
    <property type="protein sequence ID" value="PHP68071.1"/>
    <property type="molecule type" value="Genomic_DNA"/>
</dbReference>
<dbReference type="InterPro" id="IPR011055">
    <property type="entry name" value="Dup_hybrid_motif"/>
</dbReference>
<feature type="transmembrane region" description="Helical" evidence="8">
    <location>
        <begin position="36"/>
        <end position="61"/>
    </location>
</feature>